<dbReference type="STRING" id="40148.A0A0D9YAW7"/>
<keyword evidence="5 8" id="KW-0256">Endoplasmic reticulum</keyword>
<dbReference type="AlphaFoldDB" id="A0A0D9YAW7"/>
<dbReference type="InterPro" id="IPR005599">
    <property type="entry name" value="GPI_mannosylTrfase"/>
</dbReference>
<reference evidence="10" key="3">
    <citation type="submission" date="2018-05" db="EMBL/GenBank/DDBJ databases">
        <title>OgluRS3 (Oryza glumaepatula Reference Sequence Version 3).</title>
        <authorList>
            <person name="Zhang J."/>
            <person name="Kudrna D."/>
            <person name="Lee S."/>
            <person name="Talag J."/>
            <person name="Welchert J."/>
            <person name="Wing R.A."/>
        </authorList>
    </citation>
    <scope>NUCLEOTIDE SEQUENCE [LARGE SCALE GENOMIC DNA]</scope>
</reference>
<feature type="transmembrane region" description="Helical" evidence="8">
    <location>
        <begin position="429"/>
        <end position="448"/>
    </location>
</feature>
<keyword evidence="2 8" id="KW-0328">Glycosyltransferase</keyword>
<comment type="similarity">
    <text evidence="8">Belongs to the glycosyltransferase 22 family.</text>
</comment>
<keyword evidence="3" id="KW-0808">Transferase</keyword>
<reference evidence="10" key="2">
    <citation type="submission" date="2015-04" db="UniProtKB">
        <authorList>
            <consortium name="EnsemblPlants"/>
        </authorList>
    </citation>
    <scope>IDENTIFICATION</scope>
</reference>
<dbReference type="GO" id="GO:0000026">
    <property type="term" value="F:alpha-1,2-mannosyltransferase activity"/>
    <property type="evidence" value="ECO:0007669"/>
    <property type="project" value="TreeGrafter"/>
</dbReference>
<sequence length="675" mass="76011">MGRRAQTIGRTYALLLDSGDGDKLFLLLLLRDSGDAATATATAAPPPVVLPLPIASLGLAASLQMSHRRRSNAGDPPPPEGTGGSSSAEASSTGEENPDLPWAWALGSERRVLALALAFRAANALLVRTYFNPDEHWQCLEVAHRIVFGYGHLTWEWKRGLRSYLHPFIFAALYKILSLLHLDSPWFMLFSQLVNWFMFFCITRTLSNSMETVLTVTGLYYWFVAIESVKGNSVVSKQQAASKQSPPSRKMALLIAALACAIRPTSAITWLYVGLLDFIQMKSKSRFIFLEVVPLGVFVLAVTTFLDCWMYGSRVIVPLNFLKFNLFSSGGDYYGTHVFHWYFSQGFPSMIWTFLPFSISGILKSREWRLAGLIVWVLVVYSILGHKEFRFVLPVLPFMFMFSGHNLAAMAQLKGKGHNEKGRLSRLKLSVILLILTNVPMALYMSLYHQRGTEDAMLYLSREAHDGRVKSVLFLMPCHSTPYYSTLHYNLPMRFLDCTPSENKGTLDESDRFLMNPADFVGEVFGNLSSFSHIVLFESEERHVKLLLRNSFQEVRRFFHSHFKVDRDLQSSVVVYSQKRQTIRQNKKGTDHSMANLCADILNLIKSCQIVIKLPLCPVMEGSYCHEFSSKHTVSPLALSINCSRQVLLIAFNLSATSVVNVRSPPVVLKQHFAS</sequence>
<evidence type="ECO:0000256" key="1">
    <source>
        <dbReference type="ARBA" id="ARBA00004477"/>
    </source>
</evidence>
<evidence type="ECO:0000256" key="4">
    <source>
        <dbReference type="ARBA" id="ARBA00022692"/>
    </source>
</evidence>
<keyword evidence="7 8" id="KW-0472">Membrane</keyword>
<accession>A0A0D9YAW7</accession>
<keyword evidence="4 8" id="KW-0812">Transmembrane</keyword>
<proteinExistence type="inferred from homology"/>
<feature type="transmembrane region" description="Helical" evidence="8">
    <location>
        <begin position="391"/>
        <end position="408"/>
    </location>
</feature>
<evidence type="ECO:0000256" key="3">
    <source>
        <dbReference type="ARBA" id="ARBA00022679"/>
    </source>
</evidence>
<evidence type="ECO:0000313" key="10">
    <source>
        <dbReference type="EnsemblPlants" id="OGLUM01G24170.4"/>
    </source>
</evidence>
<evidence type="ECO:0000256" key="8">
    <source>
        <dbReference type="RuleBase" id="RU363075"/>
    </source>
</evidence>
<dbReference type="PANTHER" id="PTHR22760:SF4">
    <property type="entry name" value="GPI MANNOSYLTRANSFERASE 3"/>
    <property type="match status" value="1"/>
</dbReference>
<dbReference type="Pfam" id="PF03901">
    <property type="entry name" value="Glyco_transf_22"/>
    <property type="match status" value="1"/>
</dbReference>
<comment type="subcellular location">
    <subcellularLocation>
        <location evidence="1 8">Endoplasmic reticulum membrane</location>
        <topology evidence="1 8">Multi-pass membrane protein</topology>
    </subcellularLocation>
</comment>
<evidence type="ECO:0000256" key="2">
    <source>
        <dbReference type="ARBA" id="ARBA00022676"/>
    </source>
</evidence>
<evidence type="ECO:0000256" key="7">
    <source>
        <dbReference type="ARBA" id="ARBA00023136"/>
    </source>
</evidence>
<evidence type="ECO:0000256" key="9">
    <source>
        <dbReference type="SAM" id="MobiDB-lite"/>
    </source>
</evidence>
<dbReference type="EnsemblPlants" id="OGLUM01G24170.4">
    <property type="protein sequence ID" value="OGLUM01G24170.4"/>
    <property type="gene ID" value="OGLUM01G24170"/>
</dbReference>
<feature type="transmembrane region" description="Helical" evidence="8">
    <location>
        <begin position="339"/>
        <end position="359"/>
    </location>
</feature>
<protein>
    <recommendedName>
        <fullName evidence="8">Mannosyltransferase</fullName>
        <ecNumber evidence="8">2.4.1.-</ecNumber>
    </recommendedName>
</protein>
<dbReference type="GO" id="GO:0005789">
    <property type="term" value="C:endoplasmic reticulum membrane"/>
    <property type="evidence" value="ECO:0007669"/>
    <property type="project" value="UniProtKB-SubCell"/>
</dbReference>
<feature type="region of interest" description="Disordered" evidence="9">
    <location>
        <begin position="66"/>
        <end position="97"/>
    </location>
</feature>
<organism evidence="10">
    <name type="scientific">Oryza glumipatula</name>
    <dbReference type="NCBI Taxonomy" id="40148"/>
    <lineage>
        <taxon>Eukaryota</taxon>
        <taxon>Viridiplantae</taxon>
        <taxon>Streptophyta</taxon>
        <taxon>Embryophyta</taxon>
        <taxon>Tracheophyta</taxon>
        <taxon>Spermatophyta</taxon>
        <taxon>Magnoliopsida</taxon>
        <taxon>Liliopsida</taxon>
        <taxon>Poales</taxon>
        <taxon>Poaceae</taxon>
        <taxon>BOP clade</taxon>
        <taxon>Oryzoideae</taxon>
        <taxon>Oryzeae</taxon>
        <taxon>Oryzinae</taxon>
        <taxon>Oryza</taxon>
    </lineage>
</organism>
<dbReference type="Gramene" id="OGLUM01G24170.4">
    <property type="protein sequence ID" value="OGLUM01G24170.4"/>
    <property type="gene ID" value="OGLUM01G24170"/>
</dbReference>
<feature type="transmembrane region" description="Helical" evidence="8">
    <location>
        <begin position="164"/>
        <end position="180"/>
    </location>
</feature>
<feature type="transmembrane region" description="Helical" evidence="8">
    <location>
        <begin position="251"/>
        <end position="275"/>
    </location>
</feature>
<feature type="transmembrane region" description="Helical" evidence="8">
    <location>
        <begin position="287"/>
        <end position="312"/>
    </location>
</feature>
<dbReference type="eggNOG" id="KOG1771">
    <property type="taxonomic scope" value="Eukaryota"/>
</dbReference>
<keyword evidence="6 8" id="KW-1133">Transmembrane helix</keyword>
<reference evidence="10" key="1">
    <citation type="submission" date="2013-08" db="EMBL/GenBank/DDBJ databases">
        <title>Oryza genome evolution.</title>
        <authorList>
            <person name="Wing R.A."/>
            <person name="Panaud O."/>
            <person name="Oliveira A.C."/>
        </authorList>
    </citation>
    <scope>NUCLEOTIDE SEQUENCE</scope>
</reference>
<feature type="transmembrane region" description="Helical" evidence="8">
    <location>
        <begin position="368"/>
        <end position="385"/>
    </location>
</feature>
<dbReference type="PANTHER" id="PTHR22760">
    <property type="entry name" value="GLYCOSYLTRANSFERASE"/>
    <property type="match status" value="1"/>
</dbReference>
<keyword evidence="11" id="KW-1185">Reference proteome</keyword>
<evidence type="ECO:0000313" key="11">
    <source>
        <dbReference type="Proteomes" id="UP000026961"/>
    </source>
</evidence>
<evidence type="ECO:0000256" key="5">
    <source>
        <dbReference type="ARBA" id="ARBA00022824"/>
    </source>
</evidence>
<dbReference type="EC" id="2.4.1.-" evidence="8"/>
<dbReference type="GO" id="GO:0006506">
    <property type="term" value="P:GPI anchor biosynthetic process"/>
    <property type="evidence" value="ECO:0007669"/>
    <property type="project" value="TreeGrafter"/>
</dbReference>
<dbReference type="Proteomes" id="UP000026961">
    <property type="component" value="Chromosome 1"/>
</dbReference>
<feature type="compositionally biased region" description="Low complexity" evidence="9">
    <location>
        <begin position="85"/>
        <end position="95"/>
    </location>
</feature>
<evidence type="ECO:0000256" key="6">
    <source>
        <dbReference type="ARBA" id="ARBA00022989"/>
    </source>
</evidence>
<name>A0A0D9YAW7_9ORYZ</name>